<evidence type="ECO:0000259" key="10">
    <source>
        <dbReference type="PROSITE" id="PS50866"/>
    </source>
</evidence>
<dbReference type="EMBL" id="MCGE01000007">
    <property type="protein sequence ID" value="ORZ19799.1"/>
    <property type="molecule type" value="Genomic_DNA"/>
</dbReference>
<feature type="chain" id="PRO_5012688026" evidence="9">
    <location>
        <begin position="21"/>
        <end position="219"/>
    </location>
</feature>
<dbReference type="AlphaFoldDB" id="A0A1X2IP49"/>
<evidence type="ECO:0000313" key="11">
    <source>
        <dbReference type="EMBL" id="ORZ19799.1"/>
    </source>
</evidence>
<evidence type="ECO:0000256" key="2">
    <source>
        <dbReference type="ARBA" id="ARBA00007104"/>
    </source>
</evidence>
<evidence type="ECO:0000256" key="9">
    <source>
        <dbReference type="SAM" id="SignalP"/>
    </source>
</evidence>
<protein>
    <submittedName>
        <fullName evidence="11">Emp24/gp25L/p24 family/GOLD-domain-containing protein</fullName>
    </submittedName>
</protein>
<keyword evidence="5 8" id="KW-1133">Transmembrane helix</keyword>
<dbReference type="Pfam" id="PF01105">
    <property type="entry name" value="EMP24_GP25L"/>
    <property type="match status" value="1"/>
</dbReference>
<dbReference type="PANTHER" id="PTHR22811">
    <property type="entry name" value="TRANSMEMBRANE EMP24 DOMAIN-CONTAINING PROTEIN"/>
    <property type="match status" value="1"/>
</dbReference>
<dbReference type="InterPro" id="IPR009038">
    <property type="entry name" value="GOLD_dom"/>
</dbReference>
<dbReference type="SMART" id="SM01190">
    <property type="entry name" value="EMP24_GP25L"/>
    <property type="match status" value="1"/>
</dbReference>
<name>A0A1X2IP49_9FUNG</name>
<dbReference type="OrthoDB" id="759142at2759"/>
<dbReference type="Proteomes" id="UP000193560">
    <property type="component" value="Unassembled WGS sequence"/>
</dbReference>
<evidence type="ECO:0000256" key="8">
    <source>
        <dbReference type="SAM" id="Phobius"/>
    </source>
</evidence>
<dbReference type="InterPro" id="IPR015720">
    <property type="entry name" value="Emp24-like"/>
</dbReference>
<proteinExistence type="inferred from homology"/>
<dbReference type="STRING" id="90262.A0A1X2IP49"/>
<feature type="domain" description="GOLD" evidence="10">
    <location>
        <begin position="37"/>
        <end position="128"/>
    </location>
</feature>
<dbReference type="GO" id="GO:0016020">
    <property type="term" value="C:membrane"/>
    <property type="evidence" value="ECO:0007669"/>
    <property type="project" value="UniProtKB-SubCell"/>
</dbReference>
<evidence type="ECO:0000256" key="5">
    <source>
        <dbReference type="ARBA" id="ARBA00022989"/>
    </source>
</evidence>
<organism evidence="11 12">
    <name type="scientific">Absidia repens</name>
    <dbReference type="NCBI Taxonomy" id="90262"/>
    <lineage>
        <taxon>Eukaryota</taxon>
        <taxon>Fungi</taxon>
        <taxon>Fungi incertae sedis</taxon>
        <taxon>Mucoromycota</taxon>
        <taxon>Mucoromycotina</taxon>
        <taxon>Mucoromycetes</taxon>
        <taxon>Mucorales</taxon>
        <taxon>Cunninghamellaceae</taxon>
        <taxon>Absidia</taxon>
    </lineage>
</organism>
<evidence type="ECO:0000256" key="3">
    <source>
        <dbReference type="ARBA" id="ARBA00022692"/>
    </source>
</evidence>
<feature type="signal peptide" evidence="9">
    <location>
        <begin position="1"/>
        <end position="20"/>
    </location>
</feature>
<evidence type="ECO:0000313" key="12">
    <source>
        <dbReference type="Proteomes" id="UP000193560"/>
    </source>
</evidence>
<keyword evidence="6 8" id="KW-0472">Membrane</keyword>
<comment type="caution">
    <text evidence="11">The sequence shown here is derived from an EMBL/GenBank/DDBJ whole genome shotgun (WGS) entry which is preliminary data.</text>
</comment>
<reference evidence="11 12" key="1">
    <citation type="submission" date="2016-07" db="EMBL/GenBank/DDBJ databases">
        <title>Pervasive Adenine N6-methylation of Active Genes in Fungi.</title>
        <authorList>
            <consortium name="DOE Joint Genome Institute"/>
            <person name="Mondo S.J."/>
            <person name="Dannebaum R.O."/>
            <person name="Kuo R.C."/>
            <person name="Labutti K."/>
            <person name="Haridas S."/>
            <person name="Kuo A."/>
            <person name="Salamov A."/>
            <person name="Ahrendt S.R."/>
            <person name="Lipzen A."/>
            <person name="Sullivan W."/>
            <person name="Andreopoulos W.B."/>
            <person name="Clum A."/>
            <person name="Lindquist E."/>
            <person name="Daum C."/>
            <person name="Ramamoorthy G.K."/>
            <person name="Gryganskyi A."/>
            <person name="Culley D."/>
            <person name="Magnuson J.K."/>
            <person name="James T.Y."/>
            <person name="O'Malley M.A."/>
            <person name="Stajich J.E."/>
            <person name="Spatafora J.W."/>
            <person name="Visel A."/>
            <person name="Grigoriev I.V."/>
        </authorList>
    </citation>
    <scope>NUCLEOTIDE SEQUENCE [LARGE SCALE GENOMIC DNA]</scope>
    <source>
        <strain evidence="11 12">NRRL 1336</strain>
    </source>
</reference>
<accession>A0A1X2IP49</accession>
<keyword evidence="12" id="KW-1185">Reference proteome</keyword>
<feature type="transmembrane region" description="Helical" evidence="8">
    <location>
        <begin position="188"/>
        <end position="208"/>
    </location>
</feature>
<gene>
    <name evidence="11" type="ORF">BCR42DRAFT_481721</name>
</gene>
<dbReference type="GO" id="GO:0030134">
    <property type="term" value="C:COPII-coated ER to Golgi transport vesicle"/>
    <property type="evidence" value="ECO:0007669"/>
    <property type="project" value="EnsemblFungi"/>
</dbReference>
<evidence type="ECO:0000256" key="6">
    <source>
        <dbReference type="ARBA" id="ARBA00023136"/>
    </source>
</evidence>
<comment type="subcellular location">
    <subcellularLocation>
        <location evidence="1 7">Membrane</location>
        <topology evidence="1 7">Single-pass type I membrane protein</topology>
    </subcellularLocation>
</comment>
<evidence type="ECO:0000256" key="7">
    <source>
        <dbReference type="RuleBase" id="RU003827"/>
    </source>
</evidence>
<dbReference type="PROSITE" id="PS50866">
    <property type="entry name" value="GOLD"/>
    <property type="match status" value="1"/>
</dbReference>
<comment type="similarity">
    <text evidence="2 7">Belongs to the EMP24/GP25L family.</text>
</comment>
<evidence type="ECO:0000256" key="1">
    <source>
        <dbReference type="ARBA" id="ARBA00004479"/>
    </source>
</evidence>
<evidence type="ECO:0000256" key="4">
    <source>
        <dbReference type="ARBA" id="ARBA00022729"/>
    </source>
</evidence>
<sequence>MTSSLLWLVILSTLIILAQAVKFDLPATVADNVEQSQRCLSQFVAKDTQVYITVKVGEGYNQRIDLTVSQDGDVPSVYTRKRDIQQSFANVFNTISDGQVTACFTNSLDKGFVENSQYNRWVELDMNIGAEAMDYNALAKSEQLGPLELELRKLEKVVQEIVDEMSYLKQREALMRNTNESTNERVKWFSLLSLFTLVSLGLWQILYLQRFFRRKHLID</sequence>
<dbReference type="GO" id="GO:0006888">
    <property type="term" value="P:endoplasmic reticulum to Golgi vesicle-mediated transport"/>
    <property type="evidence" value="ECO:0007669"/>
    <property type="project" value="EnsemblFungi"/>
</dbReference>
<keyword evidence="3 7" id="KW-0812">Transmembrane</keyword>
<keyword evidence="4 9" id="KW-0732">Signal</keyword>